<evidence type="ECO:0008006" key="3">
    <source>
        <dbReference type="Google" id="ProtNLM"/>
    </source>
</evidence>
<evidence type="ECO:0000313" key="2">
    <source>
        <dbReference type="Proteomes" id="UP000268230"/>
    </source>
</evidence>
<gene>
    <name evidence="1" type="ORF">EJA05_17385</name>
</gene>
<proteinExistence type="predicted"/>
<name>A0A3Q8U281_9PSED</name>
<reference evidence="1 2" key="1">
    <citation type="submission" date="2018-12" db="EMBL/GenBank/DDBJ databases">
        <authorList>
            <person name="Li S."/>
            <person name="Yang R."/>
            <person name="Chen G."/>
            <person name="Zou L."/>
            <person name="Zhang C."/>
            <person name="Chen Y."/>
            <person name="Liu Z."/>
            <person name="Li Y."/>
            <person name="Yan Y."/>
            <person name="Huang M."/>
            <person name="Chen T."/>
        </authorList>
    </citation>
    <scope>NUCLEOTIDE SEQUENCE [LARGE SCALE GENOMIC DNA]</scope>
    <source>
        <strain evidence="1 2">1257</strain>
    </source>
</reference>
<dbReference type="AlphaFoldDB" id="A0A3Q8U281"/>
<organism evidence="1 2">
    <name type="scientific">Pseudomonas entomophila</name>
    <dbReference type="NCBI Taxonomy" id="312306"/>
    <lineage>
        <taxon>Bacteria</taxon>
        <taxon>Pseudomonadati</taxon>
        <taxon>Pseudomonadota</taxon>
        <taxon>Gammaproteobacteria</taxon>
        <taxon>Pseudomonadales</taxon>
        <taxon>Pseudomonadaceae</taxon>
        <taxon>Pseudomonas</taxon>
    </lineage>
</organism>
<dbReference type="OrthoDB" id="7017304at2"/>
<protein>
    <recommendedName>
        <fullName evidence="3">DUF2946 domain-containing protein</fullName>
    </recommendedName>
</protein>
<evidence type="ECO:0000313" key="1">
    <source>
        <dbReference type="EMBL" id="AZL69376.1"/>
    </source>
</evidence>
<sequence>MHRQTERRRSIAWTLYASLLFAVLHCGLGHGQVIGLIPNGMGGTFCGQGVATLNPNSVAPWLGDTLASGSTIDCPLCSPTGLAFTSRLPVPPVAHLDNALPLTLPVAWPRQLWLAANPRASPTEA</sequence>
<dbReference type="KEGG" id="pory:EJA05_17385"/>
<dbReference type="Proteomes" id="UP000268230">
    <property type="component" value="Chromosome"/>
</dbReference>
<dbReference type="EMBL" id="CP034338">
    <property type="protein sequence ID" value="AZL69376.1"/>
    <property type="molecule type" value="Genomic_DNA"/>
</dbReference>
<accession>A0A3Q8U281</accession>